<dbReference type="Pfam" id="PF12833">
    <property type="entry name" value="HTH_18"/>
    <property type="match status" value="1"/>
</dbReference>
<evidence type="ECO:0000313" key="5">
    <source>
        <dbReference type="EMBL" id="PWQ95164.1"/>
    </source>
</evidence>
<keyword evidence="3" id="KW-0804">Transcription</keyword>
<dbReference type="GO" id="GO:0003700">
    <property type="term" value="F:DNA-binding transcription factor activity"/>
    <property type="evidence" value="ECO:0007669"/>
    <property type="project" value="InterPro"/>
</dbReference>
<evidence type="ECO:0000313" key="6">
    <source>
        <dbReference type="Proteomes" id="UP000245506"/>
    </source>
</evidence>
<evidence type="ECO:0000256" key="1">
    <source>
        <dbReference type="ARBA" id="ARBA00023015"/>
    </source>
</evidence>
<dbReference type="GO" id="GO:0043565">
    <property type="term" value="F:sequence-specific DNA binding"/>
    <property type="evidence" value="ECO:0007669"/>
    <property type="project" value="InterPro"/>
</dbReference>
<gene>
    <name evidence="5" type="ORF">DKT75_12505</name>
</gene>
<dbReference type="SMART" id="SM00342">
    <property type="entry name" value="HTH_ARAC"/>
    <property type="match status" value="1"/>
</dbReference>
<evidence type="ECO:0000256" key="3">
    <source>
        <dbReference type="ARBA" id="ARBA00023163"/>
    </source>
</evidence>
<accession>A0A317C981</accession>
<dbReference type="Proteomes" id="UP000245506">
    <property type="component" value="Unassembled WGS sequence"/>
</dbReference>
<dbReference type="PROSITE" id="PS00041">
    <property type="entry name" value="HTH_ARAC_FAMILY_1"/>
    <property type="match status" value="1"/>
</dbReference>
<organism evidence="5 6">
    <name type="scientific">Leucothrix arctica</name>
    <dbReference type="NCBI Taxonomy" id="1481894"/>
    <lineage>
        <taxon>Bacteria</taxon>
        <taxon>Pseudomonadati</taxon>
        <taxon>Pseudomonadota</taxon>
        <taxon>Gammaproteobacteria</taxon>
        <taxon>Thiotrichales</taxon>
        <taxon>Thiotrichaceae</taxon>
        <taxon>Leucothrix</taxon>
    </lineage>
</organism>
<evidence type="ECO:0000259" key="4">
    <source>
        <dbReference type="PROSITE" id="PS01124"/>
    </source>
</evidence>
<keyword evidence="6" id="KW-1185">Reference proteome</keyword>
<proteinExistence type="predicted"/>
<dbReference type="InterPro" id="IPR018062">
    <property type="entry name" value="HTH_AraC-typ_CS"/>
</dbReference>
<protein>
    <recommendedName>
        <fullName evidence="4">HTH araC/xylS-type domain-containing protein</fullName>
    </recommendedName>
</protein>
<keyword evidence="2" id="KW-0238">DNA-binding</keyword>
<dbReference type="InterPro" id="IPR018060">
    <property type="entry name" value="HTH_AraC"/>
</dbReference>
<dbReference type="EMBL" id="QGKL01000035">
    <property type="protein sequence ID" value="PWQ95164.1"/>
    <property type="molecule type" value="Genomic_DNA"/>
</dbReference>
<dbReference type="Gene3D" id="1.10.10.60">
    <property type="entry name" value="Homeodomain-like"/>
    <property type="match status" value="1"/>
</dbReference>
<keyword evidence="1" id="KW-0805">Transcription regulation</keyword>
<dbReference type="InterPro" id="IPR053142">
    <property type="entry name" value="PchR_regulatory_protein"/>
</dbReference>
<sequence length="322" mass="36038">MCATTMNAQVIDIEEDTAPFCAPIGKGLSYNSSEKEIKALLSGHVSFDCIQEGLRVHFGEFTELEARTIEGKMQPGLSFNLVFEGQAIFSLADKYYQIGSDSADVEYSLFAVSKVENFKRLLRPGMKIKKLNIFVEKKWFETRSQTDKQKQQIDTLFSQHAVVHACKAPKQMLDIASNLMQVSAQSSLGGQMLTEAYVLQILSMLIEQNSLKVLSDSSLGQQVSQLIWEESKGSTLTLQEIADHIGVSISTLQRRFKQQVGTTVIEFCRSERLEKARYALVSDHLTIGEVAYLSGYQHVSNFISAFTKQYDISPGQYVKEQG</sequence>
<evidence type="ECO:0000256" key="2">
    <source>
        <dbReference type="ARBA" id="ARBA00023125"/>
    </source>
</evidence>
<dbReference type="SUPFAM" id="SSF46689">
    <property type="entry name" value="Homeodomain-like"/>
    <property type="match status" value="2"/>
</dbReference>
<name>A0A317C981_9GAMM</name>
<feature type="domain" description="HTH araC/xylS-type" evidence="4">
    <location>
        <begin position="221"/>
        <end position="320"/>
    </location>
</feature>
<dbReference type="PANTHER" id="PTHR47893">
    <property type="entry name" value="REGULATORY PROTEIN PCHR"/>
    <property type="match status" value="1"/>
</dbReference>
<dbReference type="AlphaFoldDB" id="A0A317C981"/>
<dbReference type="PROSITE" id="PS01124">
    <property type="entry name" value="HTH_ARAC_FAMILY_2"/>
    <property type="match status" value="1"/>
</dbReference>
<dbReference type="PANTHER" id="PTHR47893:SF1">
    <property type="entry name" value="REGULATORY PROTEIN PCHR"/>
    <property type="match status" value="1"/>
</dbReference>
<comment type="caution">
    <text evidence="5">The sequence shown here is derived from an EMBL/GenBank/DDBJ whole genome shotgun (WGS) entry which is preliminary data.</text>
</comment>
<reference evidence="5 6" key="1">
    <citation type="submission" date="2018-05" db="EMBL/GenBank/DDBJ databases">
        <title>Leucothrix arctica sp. nov., isolated from Arctic seawater.</title>
        <authorList>
            <person name="Choi A."/>
            <person name="Baek K."/>
        </authorList>
    </citation>
    <scope>NUCLEOTIDE SEQUENCE [LARGE SCALE GENOMIC DNA]</scope>
    <source>
        <strain evidence="5 6">IMCC9719</strain>
    </source>
</reference>
<dbReference type="InterPro" id="IPR009057">
    <property type="entry name" value="Homeodomain-like_sf"/>
</dbReference>